<name>A0AAP0G835_9ASPA</name>
<evidence type="ECO:0000313" key="1">
    <source>
        <dbReference type="EMBL" id="KAK8944095.1"/>
    </source>
</evidence>
<evidence type="ECO:0000313" key="2">
    <source>
        <dbReference type="Proteomes" id="UP001418222"/>
    </source>
</evidence>
<dbReference type="Proteomes" id="UP001418222">
    <property type="component" value="Unassembled WGS sequence"/>
</dbReference>
<accession>A0AAP0G835</accession>
<protein>
    <submittedName>
        <fullName evidence="1">Uncharacterized protein</fullName>
    </submittedName>
</protein>
<gene>
    <name evidence="1" type="ORF">KSP39_PZI007802</name>
</gene>
<proteinExistence type="predicted"/>
<sequence length="352" mass="40319">MMKEIHSRKFDHRVTIMLNEYNQPIGPNKAIMNLFSSFLGTLAQIPSLYRIDCKDWRLLKSKEKMWSYAQINQSSLEKKSHKNETPGEMLMNEMSNRENTKRGRLSVVARLMGIGTLPPETIPTTYVKESYDERLRESFSRIKCCEIAKAWLWTLLRYSLVVLRWTGTSGRRRKYNHKENSVFRCRQSGEFRQHLGLPPPGIVIPGCLSLPQSELCGNPSISLLLASSHPKNCLSPRRSEEEDYRQPAIPSNLLHLPSFFSGFEHLNSNSFAAALNTQSPFVLQRLRTPYFVFLVLHTFWHAKGLQIYVASSSAETFAGAPMTFSGNVCSTQLYLLPVINNEHFQNRDDNGK</sequence>
<organism evidence="1 2">
    <name type="scientific">Platanthera zijinensis</name>
    <dbReference type="NCBI Taxonomy" id="2320716"/>
    <lineage>
        <taxon>Eukaryota</taxon>
        <taxon>Viridiplantae</taxon>
        <taxon>Streptophyta</taxon>
        <taxon>Embryophyta</taxon>
        <taxon>Tracheophyta</taxon>
        <taxon>Spermatophyta</taxon>
        <taxon>Magnoliopsida</taxon>
        <taxon>Liliopsida</taxon>
        <taxon>Asparagales</taxon>
        <taxon>Orchidaceae</taxon>
        <taxon>Orchidoideae</taxon>
        <taxon>Orchideae</taxon>
        <taxon>Orchidinae</taxon>
        <taxon>Platanthera</taxon>
    </lineage>
</organism>
<reference evidence="1 2" key="1">
    <citation type="journal article" date="2022" name="Nat. Plants">
        <title>Genomes of leafy and leafless Platanthera orchids illuminate the evolution of mycoheterotrophy.</title>
        <authorList>
            <person name="Li M.H."/>
            <person name="Liu K.W."/>
            <person name="Li Z."/>
            <person name="Lu H.C."/>
            <person name="Ye Q.L."/>
            <person name="Zhang D."/>
            <person name="Wang J.Y."/>
            <person name="Li Y.F."/>
            <person name="Zhong Z.M."/>
            <person name="Liu X."/>
            <person name="Yu X."/>
            <person name="Liu D.K."/>
            <person name="Tu X.D."/>
            <person name="Liu B."/>
            <person name="Hao Y."/>
            <person name="Liao X.Y."/>
            <person name="Jiang Y.T."/>
            <person name="Sun W.H."/>
            <person name="Chen J."/>
            <person name="Chen Y.Q."/>
            <person name="Ai Y."/>
            <person name="Zhai J.W."/>
            <person name="Wu S.S."/>
            <person name="Zhou Z."/>
            <person name="Hsiao Y.Y."/>
            <person name="Wu W.L."/>
            <person name="Chen Y.Y."/>
            <person name="Lin Y.F."/>
            <person name="Hsu J.L."/>
            <person name="Li C.Y."/>
            <person name="Wang Z.W."/>
            <person name="Zhao X."/>
            <person name="Zhong W.Y."/>
            <person name="Ma X.K."/>
            <person name="Ma L."/>
            <person name="Huang J."/>
            <person name="Chen G.Z."/>
            <person name="Huang M.Z."/>
            <person name="Huang L."/>
            <person name="Peng D.H."/>
            <person name="Luo Y.B."/>
            <person name="Zou S.Q."/>
            <person name="Chen S.P."/>
            <person name="Lan S."/>
            <person name="Tsai W.C."/>
            <person name="Van de Peer Y."/>
            <person name="Liu Z.J."/>
        </authorList>
    </citation>
    <scope>NUCLEOTIDE SEQUENCE [LARGE SCALE GENOMIC DNA]</scope>
    <source>
        <strain evidence="1">Lor287</strain>
    </source>
</reference>
<dbReference type="AlphaFoldDB" id="A0AAP0G835"/>
<dbReference type="EMBL" id="JBBWWQ010000006">
    <property type="protein sequence ID" value="KAK8944095.1"/>
    <property type="molecule type" value="Genomic_DNA"/>
</dbReference>
<comment type="caution">
    <text evidence="1">The sequence shown here is derived from an EMBL/GenBank/DDBJ whole genome shotgun (WGS) entry which is preliminary data.</text>
</comment>
<keyword evidence="2" id="KW-1185">Reference proteome</keyword>